<dbReference type="InterPro" id="IPR000477">
    <property type="entry name" value="RT_dom"/>
</dbReference>
<reference evidence="2 3" key="1">
    <citation type="journal article" date="2018" name="PLoS Genet.">
        <title>Population sequencing reveals clonal diversity and ancestral inbreeding in the grapevine cultivar Chardonnay.</title>
        <authorList>
            <person name="Roach M.J."/>
            <person name="Johnson D.L."/>
            <person name="Bohlmann J."/>
            <person name="van Vuuren H.J."/>
            <person name="Jones S.J."/>
            <person name="Pretorius I.S."/>
            <person name="Schmidt S.A."/>
            <person name="Borneman A.R."/>
        </authorList>
    </citation>
    <scope>NUCLEOTIDE SEQUENCE [LARGE SCALE GENOMIC DNA]</scope>
    <source>
        <strain evidence="3">cv. Chardonnay</strain>
        <tissue evidence="2">Leaf</tissue>
    </source>
</reference>
<protein>
    <submittedName>
        <fullName evidence="2">Retrovirus-related Pol polyprotein from transposon 17.6</fullName>
    </submittedName>
</protein>
<dbReference type="PROSITE" id="PS50994">
    <property type="entry name" value="INTEGRASE"/>
    <property type="match status" value="1"/>
</dbReference>
<name>A0A438HWP6_VITVI</name>
<dbReference type="PANTHER" id="PTHR48475">
    <property type="entry name" value="RIBONUCLEASE H"/>
    <property type="match status" value="1"/>
</dbReference>
<dbReference type="PANTHER" id="PTHR48475:SF1">
    <property type="entry name" value="RNASE H TYPE-1 DOMAIN-CONTAINING PROTEIN"/>
    <property type="match status" value="1"/>
</dbReference>
<organism evidence="2 3">
    <name type="scientific">Vitis vinifera</name>
    <name type="common">Grape</name>
    <dbReference type="NCBI Taxonomy" id="29760"/>
    <lineage>
        <taxon>Eukaryota</taxon>
        <taxon>Viridiplantae</taxon>
        <taxon>Streptophyta</taxon>
        <taxon>Embryophyta</taxon>
        <taxon>Tracheophyta</taxon>
        <taxon>Spermatophyta</taxon>
        <taxon>Magnoliopsida</taxon>
        <taxon>eudicotyledons</taxon>
        <taxon>Gunneridae</taxon>
        <taxon>Pentapetalae</taxon>
        <taxon>rosids</taxon>
        <taxon>Vitales</taxon>
        <taxon>Vitaceae</taxon>
        <taxon>Viteae</taxon>
        <taxon>Vitis</taxon>
    </lineage>
</organism>
<dbReference type="InterPro" id="IPR043128">
    <property type="entry name" value="Rev_trsase/Diguanyl_cyclase"/>
</dbReference>
<dbReference type="CDD" id="cd01647">
    <property type="entry name" value="RT_LTR"/>
    <property type="match status" value="1"/>
</dbReference>
<dbReference type="FunFam" id="3.30.70.270:FF:000063">
    <property type="entry name" value="Zinc knuckle domaincontaining protein"/>
    <property type="match status" value="1"/>
</dbReference>
<dbReference type="Gene3D" id="3.30.420.10">
    <property type="entry name" value="Ribonuclease H-like superfamily/Ribonuclease H"/>
    <property type="match status" value="2"/>
</dbReference>
<dbReference type="InterPro" id="IPR002156">
    <property type="entry name" value="RNaseH_domain"/>
</dbReference>
<dbReference type="Pfam" id="PF13456">
    <property type="entry name" value="RVT_3"/>
    <property type="match status" value="1"/>
</dbReference>
<dbReference type="SUPFAM" id="SSF56672">
    <property type="entry name" value="DNA/RNA polymerases"/>
    <property type="match status" value="1"/>
</dbReference>
<dbReference type="GO" id="GO:0015074">
    <property type="term" value="P:DNA integration"/>
    <property type="evidence" value="ECO:0007669"/>
    <property type="project" value="InterPro"/>
</dbReference>
<dbReference type="SUPFAM" id="SSF53098">
    <property type="entry name" value="Ribonuclease H-like"/>
    <property type="match status" value="2"/>
</dbReference>
<dbReference type="GO" id="GO:0003676">
    <property type="term" value="F:nucleic acid binding"/>
    <property type="evidence" value="ECO:0007669"/>
    <property type="project" value="InterPro"/>
</dbReference>
<evidence type="ECO:0000313" key="2">
    <source>
        <dbReference type="EMBL" id="RVW88877.1"/>
    </source>
</evidence>
<dbReference type="CDD" id="cd09279">
    <property type="entry name" value="RNase_HI_like"/>
    <property type="match status" value="1"/>
</dbReference>
<proteinExistence type="predicted"/>
<dbReference type="Pfam" id="PF00078">
    <property type="entry name" value="RVT_1"/>
    <property type="match status" value="1"/>
</dbReference>
<dbReference type="InterPro" id="IPR043502">
    <property type="entry name" value="DNA/RNA_pol_sf"/>
</dbReference>
<sequence length="1300" mass="147713">MLTADRATCIVFSDDDLPLEGSNHVRPLFIDVACLGRRVQSVLLDNGFALNVCPLVTAIALGFSPDDFGPSTQTVRAYDGTQRTVMGTLSTHVMIGPVSYSIVFQVLRIQSSFNQLLGRPWIHEAGAIPFSLHQKVKFIHEGRIITIQSDRDIITSFEPVLHISHSEDDLHLTRFTFDEVQVVSLEDGSRDMVPMSFDQHSSTLVLSMMRGMSYLPGMGLGRRQQGPHEFTFTVDHDTPYGLGYIPTEADARYMSQLRRDRVRARMSGIPFDYPLRPYTFQLADYFIRGSEHTPRTEGTVHIPETVEIQDIQQALGRIFDAAPHGPHTVFDMFGVFVLETDEDDSILDAYTDDMDFIGIGHILDAAPCGPLSAFDISGVSIFEYLNVSQHFPLIAPQAPTTHIYDVDDVGDTDDPLGVVEYPEWLANVVPIPKKDGKILMAPEDMVKTSFITKWGTYYYRVMPFGLKNAAATYQRAATTLFHDMMHRDVEVYVDDMIVKSQDMVDHLAALQRFFERIRQFRLRLNPKKCTFGVTSGKLLGHIVSERGIEVDPEKIRAIIDMPTPRTEKEIRGFLGRLQYISRFIARLTDICEPIFRLLRKNQPTVWNDDCQRAFERIKECLLSPPVLVPPTPGRPLLMYLSVSDMALGCMLAQLDDLGKERAIYYLSKRMFEYEYKYIMIERLCLAVAHEMAVLLTEFDIHYVTQKSVKGSIVADHLASLPISDDRSVDDDFPDEQIVSMTSITGWRLYFDGAANQSGFGIGILLISPQGDHIPRSVRLAFSDHHRLTNNIVEYEACITGLETALDLGIRQLEIHEDSNLVIKQTQGIWRTRDEKLKPYHAYLDLLIDRFDVLRSAPAYYCLIGEIEDQIELPWYHDIYQFMSCGTYPKSASAKDRRALRQLATRFVVCEDALYRRSPDGLLLLCLDRASADRVMREVHAGVCGPHMGGHMLARKITRTGYFWLTMETDCCQFVQICQECQMHGDLIHVPPSELHALASPWPFSVWGIDIIGKISPKSSSRHEYILVAIDYFTKWVEAASYARLTATRVAKFIRSHIICQYGVPHELISDRGVHFKGEVDTLIQEYDIQHHRSSAYKPQTNGVVEAANKNIKRILRKMVETSRDWSKKLPFVLWAYRTSFRTSIGATPYSLVYGMEAVLPVEIEMRSLRVALEQHISEAEWAQSRYDQLSLLDEKRLRAQIMGLISDPRGKFRPSWSGPYVIRDLTREGAVWLTDLDGNQFTEPVNVDQLKKFYVVESPCSHGSAMFDIAHIGVSITSGDIEGHILSFHSVYLPQVHDQR</sequence>
<feature type="domain" description="Integrase catalytic" evidence="1">
    <location>
        <begin position="998"/>
        <end position="1156"/>
    </location>
</feature>
<dbReference type="Proteomes" id="UP000288805">
    <property type="component" value="Unassembled WGS sequence"/>
</dbReference>
<dbReference type="InterPro" id="IPR041577">
    <property type="entry name" value="RT_RNaseH_2"/>
</dbReference>
<dbReference type="InterPro" id="IPR041588">
    <property type="entry name" value="Integrase_H2C2"/>
</dbReference>
<dbReference type="GO" id="GO:0004523">
    <property type="term" value="F:RNA-DNA hybrid ribonuclease activity"/>
    <property type="evidence" value="ECO:0007669"/>
    <property type="project" value="InterPro"/>
</dbReference>
<evidence type="ECO:0000313" key="3">
    <source>
        <dbReference type="Proteomes" id="UP000288805"/>
    </source>
</evidence>
<dbReference type="Pfam" id="PF17919">
    <property type="entry name" value="RT_RNaseH_2"/>
    <property type="match status" value="1"/>
</dbReference>
<dbReference type="FunFam" id="3.30.420.10:FF:000032">
    <property type="entry name" value="Retrovirus-related Pol polyprotein from transposon 297-like Protein"/>
    <property type="match status" value="1"/>
</dbReference>
<dbReference type="InterPro" id="IPR036397">
    <property type="entry name" value="RNaseH_sf"/>
</dbReference>
<dbReference type="InterPro" id="IPR012337">
    <property type="entry name" value="RNaseH-like_sf"/>
</dbReference>
<dbReference type="EMBL" id="QGNW01000169">
    <property type="protein sequence ID" value="RVW88877.1"/>
    <property type="molecule type" value="Genomic_DNA"/>
</dbReference>
<comment type="caution">
    <text evidence="2">The sequence shown here is derived from an EMBL/GenBank/DDBJ whole genome shotgun (WGS) entry which is preliminary data.</text>
</comment>
<dbReference type="Pfam" id="PF17921">
    <property type="entry name" value="Integrase_H2C2"/>
    <property type="match status" value="1"/>
</dbReference>
<dbReference type="Gene3D" id="1.10.340.70">
    <property type="match status" value="1"/>
</dbReference>
<evidence type="ECO:0000259" key="1">
    <source>
        <dbReference type="PROSITE" id="PS50994"/>
    </source>
</evidence>
<dbReference type="Pfam" id="PF00665">
    <property type="entry name" value="rve"/>
    <property type="match status" value="1"/>
</dbReference>
<dbReference type="InterPro" id="IPR001584">
    <property type="entry name" value="Integrase_cat-core"/>
</dbReference>
<dbReference type="Gene3D" id="3.30.70.270">
    <property type="match status" value="2"/>
</dbReference>
<accession>A0A438HWP6</accession>
<gene>
    <name evidence="2" type="primary">pol_1212</name>
    <name evidence="2" type="ORF">CK203_045026</name>
</gene>